<reference evidence="3 4" key="1">
    <citation type="submission" date="2023-04" db="EMBL/GenBank/DDBJ databases">
        <title>Genome Sequence of Selenomonas sputigena ATCC 33150.</title>
        <authorList>
            <person name="Miller D.P."/>
            <person name="Anvari S."/>
            <person name="Polson S.W."/>
            <person name="Macdonald M."/>
            <person name="Mcdowell J.V."/>
        </authorList>
    </citation>
    <scope>NUCLEOTIDE SEQUENCE [LARGE SCALE GENOMIC DNA]</scope>
    <source>
        <strain evidence="3 4">ATCC 33150</strain>
    </source>
</reference>
<proteinExistence type="predicted"/>
<organism evidence="3 4">
    <name type="scientific">Selenomonas sputigena</name>
    <dbReference type="NCBI Taxonomy" id="69823"/>
    <lineage>
        <taxon>Bacteria</taxon>
        <taxon>Bacillati</taxon>
        <taxon>Bacillota</taxon>
        <taxon>Negativicutes</taxon>
        <taxon>Selenomonadales</taxon>
        <taxon>Selenomonadaceae</taxon>
        <taxon>Selenomonas</taxon>
    </lineage>
</organism>
<keyword evidence="2" id="KW-0732">Signal</keyword>
<evidence type="ECO:0000313" key="3">
    <source>
        <dbReference type="EMBL" id="MEX5285162.1"/>
    </source>
</evidence>
<name>A0ABV3X6E8_9FIRM</name>
<protein>
    <recommendedName>
        <fullName evidence="5">PEGA domain-containing protein</fullName>
    </recommendedName>
</protein>
<comment type="caution">
    <text evidence="3">The sequence shown here is derived from an EMBL/GenBank/DDBJ whole genome shotgun (WGS) entry which is preliminary data.</text>
</comment>
<feature type="signal peptide" evidence="2">
    <location>
        <begin position="1"/>
        <end position="25"/>
    </location>
</feature>
<sequence>MFWKKIMSTALCAALLVTHAGMARAAVEETVQGKLAAVEEETWGGTQTGALVDRINRLEKDYLGIHNNGSMLDRINIVYDDIYENAGGPGLLTQLNAVEWGLTHEVNPLPIDKRVTDMEMFVEGKTNGGTYKNRIQSLGTAAFGGYSVPLQEVTVPQNTIIKIALTDNVNAKKIKVGDTIHYKVAEDVVQNGMLVFAKGQPGVGTVKKVRQARNFGRDAEIETDFHTTKAMDGTDVTTFVGEEAKKELKSYALAAGASVAGMLLLGPIGIIGGAFVKGKNIELPAGTELFIQTKNDTVLYAVPTTEG</sequence>
<dbReference type="Proteomes" id="UP001559623">
    <property type="component" value="Unassembled WGS sequence"/>
</dbReference>
<evidence type="ECO:0000313" key="4">
    <source>
        <dbReference type="Proteomes" id="UP001559623"/>
    </source>
</evidence>
<keyword evidence="4" id="KW-1185">Reference proteome</keyword>
<feature type="chain" id="PRO_5047379831" description="PEGA domain-containing protein" evidence="2">
    <location>
        <begin position="26"/>
        <end position="307"/>
    </location>
</feature>
<accession>A0ABV3X6E8</accession>
<evidence type="ECO:0000256" key="2">
    <source>
        <dbReference type="SAM" id="SignalP"/>
    </source>
</evidence>
<dbReference type="RefSeq" id="WP_368846889.1">
    <property type="nucleotide sequence ID" value="NZ_CP194411.1"/>
</dbReference>
<evidence type="ECO:0008006" key="5">
    <source>
        <dbReference type="Google" id="ProtNLM"/>
    </source>
</evidence>
<keyword evidence="1" id="KW-1133">Transmembrane helix</keyword>
<gene>
    <name evidence="3" type="ORF">QCO44_05855</name>
</gene>
<dbReference type="EMBL" id="JARVLH010000003">
    <property type="protein sequence ID" value="MEX5285162.1"/>
    <property type="molecule type" value="Genomic_DNA"/>
</dbReference>
<evidence type="ECO:0000256" key="1">
    <source>
        <dbReference type="SAM" id="Phobius"/>
    </source>
</evidence>
<feature type="transmembrane region" description="Helical" evidence="1">
    <location>
        <begin position="251"/>
        <end position="276"/>
    </location>
</feature>
<keyword evidence="1" id="KW-0472">Membrane</keyword>
<keyword evidence="1" id="KW-0812">Transmembrane</keyword>